<reference evidence="1 2" key="1">
    <citation type="submission" date="2015-01" db="EMBL/GenBank/DDBJ databases">
        <title>Evolution of Trichinella species and genotypes.</title>
        <authorList>
            <person name="Korhonen P.K."/>
            <person name="Edoardo P."/>
            <person name="Giuseppe L.R."/>
            <person name="Gasser R.B."/>
        </authorList>
    </citation>
    <scope>NUCLEOTIDE SEQUENCE [LARGE SCALE GENOMIC DNA]</scope>
    <source>
        <strain evidence="1">ISS1029</strain>
    </source>
</reference>
<dbReference type="EMBL" id="JYDP01000085">
    <property type="protein sequence ID" value="KRZ08515.1"/>
    <property type="molecule type" value="Genomic_DNA"/>
</dbReference>
<evidence type="ECO:0000313" key="2">
    <source>
        <dbReference type="Proteomes" id="UP000055024"/>
    </source>
</evidence>
<organism evidence="1 2">
    <name type="scientific">Trichinella zimbabwensis</name>
    <dbReference type="NCBI Taxonomy" id="268475"/>
    <lineage>
        <taxon>Eukaryota</taxon>
        <taxon>Metazoa</taxon>
        <taxon>Ecdysozoa</taxon>
        <taxon>Nematoda</taxon>
        <taxon>Enoplea</taxon>
        <taxon>Dorylaimia</taxon>
        <taxon>Trichinellida</taxon>
        <taxon>Trichinellidae</taxon>
        <taxon>Trichinella</taxon>
    </lineage>
</organism>
<name>A0A0V1HCN7_9BILA</name>
<comment type="caution">
    <text evidence="1">The sequence shown here is derived from an EMBL/GenBank/DDBJ whole genome shotgun (WGS) entry which is preliminary data.</text>
</comment>
<keyword evidence="2" id="KW-1185">Reference proteome</keyword>
<accession>A0A0V1HCN7</accession>
<proteinExistence type="predicted"/>
<protein>
    <submittedName>
        <fullName evidence="1">Uncharacterized protein</fullName>
    </submittedName>
</protein>
<dbReference type="AlphaFoldDB" id="A0A0V1HCN7"/>
<sequence>MPLFFKRLVLCINITLILLFPVNWYSGNFCKFIWQSFIRRSRPLLGVLILPYQPAVDGDRSTILPATTNYFSDNFLYKLENM</sequence>
<dbReference type="Proteomes" id="UP000055024">
    <property type="component" value="Unassembled WGS sequence"/>
</dbReference>
<gene>
    <name evidence="1" type="ORF">T11_2126</name>
</gene>
<evidence type="ECO:0000313" key="1">
    <source>
        <dbReference type="EMBL" id="KRZ08515.1"/>
    </source>
</evidence>